<dbReference type="GO" id="GO:0046872">
    <property type="term" value="F:metal ion binding"/>
    <property type="evidence" value="ECO:0007669"/>
    <property type="project" value="UniProtKB-KW"/>
</dbReference>
<reference evidence="10" key="1">
    <citation type="submission" date="2025-08" db="UniProtKB">
        <authorList>
            <consortium name="Ensembl"/>
        </authorList>
    </citation>
    <scope>IDENTIFICATION</scope>
</reference>
<keyword evidence="4" id="KW-0540">Nuclease</keyword>
<feature type="domain" description="DUF8040" evidence="9">
    <location>
        <begin position="33"/>
        <end position="115"/>
    </location>
</feature>
<protein>
    <submittedName>
        <fullName evidence="10">Protein ANTAGONIST OF LIKE HETEROCHROMATIN PROTEIN 1-like</fullName>
    </submittedName>
</protein>
<evidence type="ECO:0000256" key="5">
    <source>
        <dbReference type="ARBA" id="ARBA00022723"/>
    </source>
</evidence>
<reference evidence="10" key="2">
    <citation type="submission" date="2025-09" db="UniProtKB">
        <authorList>
            <consortium name="Ensembl"/>
        </authorList>
    </citation>
    <scope>IDENTIFICATION</scope>
</reference>
<dbReference type="OMA" id="DTQERAY"/>
<dbReference type="GO" id="GO:0016787">
    <property type="term" value="F:hydrolase activity"/>
    <property type="evidence" value="ECO:0007669"/>
    <property type="project" value="UniProtKB-KW"/>
</dbReference>
<keyword evidence="11" id="KW-1185">Reference proteome</keyword>
<feature type="domain" description="DDE Tnp4" evidence="8">
    <location>
        <begin position="150"/>
        <end position="313"/>
    </location>
</feature>
<dbReference type="Ensembl" id="ENSGMOT00000063106.1">
    <property type="protein sequence ID" value="ENSGMOP00000051047.1"/>
    <property type="gene ID" value="ENSGMOG00000033105.1"/>
</dbReference>
<keyword evidence="5" id="KW-0479">Metal-binding</keyword>
<evidence type="ECO:0000256" key="3">
    <source>
        <dbReference type="ARBA" id="ARBA00006958"/>
    </source>
</evidence>
<gene>
    <name evidence="10" type="primary">LOC115559986</name>
</gene>
<evidence type="ECO:0000259" key="9">
    <source>
        <dbReference type="Pfam" id="PF26138"/>
    </source>
</evidence>
<dbReference type="Pfam" id="PF13359">
    <property type="entry name" value="DDE_Tnp_4"/>
    <property type="match status" value="1"/>
</dbReference>
<dbReference type="InterPro" id="IPR058353">
    <property type="entry name" value="DUF8040"/>
</dbReference>
<dbReference type="Pfam" id="PF26138">
    <property type="entry name" value="DUF8040"/>
    <property type="match status" value="1"/>
</dbReference>
<dbReference type="InterPro" id="IPR027806">
    <property type="entry name" value="HARBI1_dom"/>
</dbReference>
<keyword evidence="7" id="KW-0539">Nucleus</keyword>
<evidence type="ECO:0000256" key="1">
    <source>
        <dbReference type="ARBA" id="ARBA00001968"/>
    </source>
</evidence>
<dbReference type="GeneTree" id="ENSGT00940000163250"/>
<name>A0A8C5BQ61_GADMO</name>
<evidence type="ECO:0000313" key="10">
    <source>
        <dbReference type="Ensembl" id="ENSGMOP00000051047.1"/>
    </source>
</evidence>
<comment type="cofactor">
    <cofactor evidence="1">
        <name>a divalent metal cation</name>
        <dbReference type="ChEBI" id="CHEBI:60240"/>
    </cofactor>
</comment>
<proteinExistence type="inferred from homology"/>
<sequence length="363" mass="41354">MLQLLHIHSHRPTVWSFSRANTWWESIVPAFTNRQWVDNFRMSEETFMYLCNKMRPALQRQDTNFRVFVPLKKIVAIALWKLATNGEYRSIGHLFGVSRTTVCRCVQQFCNAACKVLAPEMICFPDQEKLKEMAAYIEQKWGLPQCVGSIDGSHIPIIAPQECHVDYFNRKGWHSIILQGVVDGKGLFWSVCAGMPGSMHDARVLRTSGMWELMERGRLFPACTRNIYGANVGHFILGDSAYPLQNWLLKAFPDTGRLSAEQLLYNKRVCRARVVVENAFGRLKGRWRCLLKRNDSSIELAKTMIVACCALHNLCEKHAEDYQTELGIPAAVAAEPMVPLAQGAEEEGREVREGVMRHLNIEI</sequence>
<evidence type="ECO:0000256" key="4">
    <source>
        <dbReference type="ARBA" id="ARBA00022722"/>
    </source>
</evidence>
<dbReference type="Proteomes" id="UP000694546">
    <property type="component" value="Chromosome 15"/>
</dbReference>
<evidence type="ECO:0000259" key="8">
    <source>
        <dbReference type="Pfam" id="PF13359"/>
    </source>
</evidence>
<comment type="similarity">
    <text evidence="3">Belongs to the HARBI1 family.</text>
</comment>
<dbReference type="RefSeq" id="XP_030235100.1">
    <property type="nucleotide sequence ID" value="XM_030379240.1"/>
</dbReference>
<organism evidence="10 11">
    <name type="scientific">Gadus morhua</name>
    <name type="common">Atlantic cod</name>
    <dbReference type="NCBI Taxonomy" id="8049"/>
    <lineage>
        <taxon>Eukaryota</taxon>
        <taxon>Metazoa</taxon>
        <taxon>Chordata</taxon>
        <taxon>Craniata</taxon>
        <taxon>Vertebrata</taxon>
        <taxon>Euteleostomi</taxon>
        <taxon>Actinopterygii</taxon>
        <taxon>Neopterygii</taxon>
        <taxon>Teleostei</taxon>
        <taxon>Neoteleostei</taxon>
        <taxon>Acanthomorphata</taxon>
        <taxon>Zeiogadaria</taxon>
        <taxon>Gadariae</taxon>
        <taxon>Gadiformes</taxon>
        <taxon>Gadoidei</taxon>
        <taxon>Gadidae</taxon>
        <taxon>Gadus</taxon>
    </lineage>
</organism>
<dbReference type="InterPro" id="IPR045249">
    <property type="entry name" value="HARBI1-like"/>
</dbReference>
<dbReference type="AlphaFoldDB" id="A0A8C5BQ61"/>
<evidence type="ECO:0000256" key="7">
    <source>
        <dbReference type="ARBA" id="ARBA00023242"/>
    </source>
</evidence>
<dbReference type="PANTHER" id="PTHR22930:SF236">
    <property type="entry name" value="PROTEIN ALP1-LIKE-RELATED"/>
    <property type="match status" value="1"/>
</dbReference>
<dbReference type="PANTHER" id="PTHR22930">
    <property type="match status" value="1"/>
</dbReference>
<evidence type="ECO:0000256" key="2">
    <source>
        <dbReference type="ARBA" id="ARBA00004123"/>
    </source>
</evidence>
<dbReference type="OrthoDB" id="2668416at2759"/>
<accession>A0A8C5BQ61</accession>
<dbReference type="GO" id="GO:0005634">
    <property type="term" value="C:nucleus"/>
    <property type="evidence" value="ECO:0007669"/>
    <property type="project" value="UniProtKB-SubCell"/>
</dbReference>
<keyword evidence="6" id="KW-0378">Hydrolase</keyword>
<evidence type="ECO:0000313" key="11">
    <source>
        <dbReference type="Proteomes" id="UP000694546"/>
    </source>
</evidence>
<evidence type="ECO:0000256" key="6">
    <source>
        <dbReference type="ARBA" id="ARBA00022801"/>
    </source>
</evidence>
<dbReference type="GO" id="GO:0004518">
    <property type="term" value="F:nuclease activity"/>
    <property type="evidence" value="ECO:0007669"/>
    <property type="project" value="UniProtKB-KW"/>
</dbReference>
<dbReference type="GeneID" id="115559986"/>
<comment type="subcellular location">
    <subcellularLocation>
        <location evidence="2">Nucleus</location>
    </subcellularLocation>
</comment>